<dbReference type="EMBL" id="AP017895">
    <property type="protein sequence ID" value="BAV89060.1"/>
    <property type="molecule type" value="Genomic_DNA"/>
</dbReference>
<proteinExistence type="predicted"/>
<dbReference type="Proteomes" id="UP000250241">
    <property type="component" value="Chromosome"/>
</dbReference>
<sequence length="41" mass="3963">MGRAVSTALFLPFGRVVFWGAAGLSVGAADTGRLPAGGNGG</sequence>
<reference evidence="1 2" key="1">
    <citation type="submission" date="2016-10" db="EMBL/GenBank/DDBJ databases">
        <title>Genome sequence of Rothia aeria strain JCM11412.</title>
        <authorList>
            <person name="Nambu T."/>
        </authorList>
    </citation>
    <scope>NUCLEOTIDE SEQUENCE [LARGE SCALE GENOMIC DNA]</scope>
    <source>
        <strain evidence="1 2">JCM 11412</strain>
    </source>
</reference>
<protein>
    <submittedName>
        <fullName evidence="1">Uncharacterized protein</fullName>
    </submittedName>
</protein>
<keyword evidence="2" id="KW-1185">Reference proteome</keyword>
<gene>
    <name evidence="1" type="ORF">RA11412_2761</name>
</gene>
<name>A0A2Z5R380_9MICC</name>
<dbReference type="AlphaFoldDB" id="A0A2Z5R380"/>
<evidence type="ECO:0000313" key="2">
    <source>
        <dbReference type="Proteomes" id="UP000250241"/>
    </source>
</evidence>
<evidence type="ECO:0000313" key="1">
    <source>
        <dbReference type="EMBL" id="BAV89060.1"/>
    </source>
</evidence>
<dbReference type="KEGG" id="raj:RA11412_2761"/>
<organism evidence="1 2">
    <name type="scientific">Rothia aeria</name>
    <dbReference type="NCBI Taxonomy" id="172042"/>
    <lineage>
        <taxon>Bacteria</taxon>
        <taxon>Bacillati</taxon>
        <taxon>Actinomycetota</taxon>
        <taxon>Actinomycetes</taxon>
        <taxon>Micrococcales</taxon>
        <taxon>Micrococcaceae</taxon>
        <taxon>Rothia</taxon>
    </lineage>
</organism>
<accession>A0A2Z5R380</accession>